<comment type="similarity">
    <text evidence="10">In the N-terminal section; belongs to the methyltransferase superfamily. tRNA (mnm(5)s(2)U34)-methyltransferase family.</text>
</comment>
<dbReference type="Pfam" id="PF01266">
    <property type="entry name" value="DAO"/>
    <property type="match status" value="1"/>
</dbReference>
<dbReference type="Proteomes" id="UP001378242">
    <property type="component" value="Unassembled WGS sequence"/>
</dbReference>
<evidence type="ECO:0000256" key="11">
    <source>
        <dbReference type="SAM" id="MobiDB-lite"/>
    </source>
</evidence>
<dbReference type="GO" id="GO:0032259">
    <property type="term" value="P:methylation"/>
    <property type="evidence" value="ECO:0007669"/>
    <property type="project" value="UniProtKB-KW"/>
</dbReference>
<gene>
    <name evidence="10 14" type="primary">mnmC</name>
    <name evidence="14" type="ORF">V6243_02140</name>
</gene>
<dbReference type="InterPro" id="IPR006076">
    <property type="entry name" value="FAD-dep_OxRdtase"/>
</dbReference>
<keyword evidence="6 10" id="KW-0819">tRNA processing</keyword>
<comment type="similarity">
    <text evidence="10">In the C-terminal section; belongs to the DAO family.</text>
</comment>
<keyword evidence="15" id="KW-1185">Reference proteome</keyword>
<name>A0ABU9GD36_COBMA</name>
<protein>
    <recommendedName>
        <fullName evidence="10">tRNA 5-methylaminomethyl-2-thiouridine biosynthesis bifunctional protein MnmC</fullName>
        <shortName evidence="10">tRNA mnm(5)s(2)U biosynthesis bifunctional protein</shortName>
    </recommendedName>
    <domain>
        <recommendedName>
            <fullName evidence="10">tRNA (mnm(5)s(2)U34)-methyltransferase</fullName>
            <ecNumber evidence="10">2.1.1.61</ecNumber>
        </recommendedName>
    </domain>
    <domain>
        <recommendedName>
            <fullName evidence="10">FAD-dependent cmnm(5)s(2)U34 oxidoreductase</fullName>
            <ecNumber evidence="10">1.5.-.-</ecNumber>
        </recommendedName>
    </domain>
</protein>
<evidence type="ECO:0000256" key="5">
    <source>
        <dbReference type="ARBA" id="ARBA00022691"/>
    </source>
</evidence>
<dbReference type="InterPro" id="IPR036188">
    <property type="entry name" value="FAD/NAD-bd_sf"/>
</dbReference>
<dbReference type="Pfam" id="PF05430">
    <property type="entry name" value="Methyltransf_30"/>
    <property type="match status" value="1"/>
</dbReference>
<dbReference type="InterPro" id="IPR008471">
    <property type="entry name" value="MnmC-like_methylTransf"/>
</dbReference>
<dbReference type="PANTHER" id="PTHR13847">
    <property type="entry name" value="SARCOSINE DEHYDROGENASE-RELATED"/>
    <property type="match status" value="1"/>
</dbReference>
<organism evidence="14 15">
    <name type="scientific">Cobetia marina</name>
    <name type="common">Deleya marina</name>
    <dbReference type="NCBI Taxonomy" id="28258"/>
    <lineage>
        <taxon>Bacteria</taxon>
        <taxon>Pseudomonadati</taxon>
        <taxon>Pseudomonadota</taxon>
        <taxon>Gammaproteobacteria</taxon>
        <taxon>Oceanospirillales</taxon>
        <taxon>Halomonadaceae</taxon>
        <taxon>Cobetia</taxon>
    </lineage>
</organism>
<feature type="compositionally biased region" description="Polar residues" evidence="11">
    <location>
        <begin position="1"/>
        <end position="10"/>
    </location>
</feature>
<keyword evidence="7 10" id="KW-0274">FAD</keyword>
<dbReference type="NCBIfam" id="NF033855">
    <property type="entry name" value="tRNA_MNMC2"/>
    <property type="match status" value="1"/>
</dbReference>
<feature type="compositionally biased region" description="Low complexity" evidence="11">
    <location>
        <begin position="11"/>
        <end position="24"/>
    </location>
</feature>
<feature type="region of interest" description="FAD-dependent cmnm(5)s(2)U34 oxidoreductase" evidence="10">
    <location>
        <begin position="359"/>
        <end position="780"/>
    </location>
</feature>
<evidence type="ECO:0000256" key="4">
    <source>
        <dbReference type="ARBA" id="ARBA00022679"/>
    </source>
</evidence>
<reference evidence="14 15" key="1">
    <citation type="submission" date="2024-02" db="EMBL/GenBank/DDBJ databases">
        <title>Bacteria isolated from the canopy kelp, Nereocystis luetkeana.</title>
        <authorList>
            <person name="Pfister C.A."/>
            <person name="Younker I.T."/>
            <person name="Light S.H."/>
        </authorList>
    </citation>
    <scope>NUCLEOTIDE SEQUENCE [LARGE SCALE GENOMIC DNA]</scope>
    <source>
        <strain evidence="14 15">TI.5.07</strain>
    </source>
</reference>
<evidence type="ECO:0000256" key="7">
    <source>
        <dbReference type="ARBA" id="ARBA00022827"/>
    </source>
</evidence>
<evidence type="ECO:0000256" key="6">
    <source>
        <dbReference type="ARBA" id="ARBA00022694"/>
    </source>
</evidence>
<dbReference type="HAMAP" id="MF_01102">
    <property type="entry name" value="MnmC"/>
    <property type="match status" value="1"/>
</dbReference>
<comment type="cofactor">
    <cofactor evidence="10">
        <name>FAD</name>
        <dbReference type="ChEBI" id="CHEBI:57692"/>
    </cofactor>
</comment>
<keyword evidence="8 10" id="KW-0560">Oxidoreductase</keyword>
<evidence type="ECO:0000256" key="10">
    <source>
        <dbReference type="HAMAP-Rule" id="MF_01102"/>
    </source>
</evidence>
<evidence type="ECO:0000256" key="3">
    <source>
        <dbReference type="ARBA" id="ARBA00022630"/>
    </source>
</evidence>
<comment type="caution">
    <text evidence="14">The sequence shown here is derived from an EMBL/GenBank/DDBJ whole genome shotgun (WGS) entry which is preliminary data.</text>
</comment>
<feature type="region of interest" description="tRNA (mnm(5)s(2)U34)-methyltransferase" evidence="10">
    <location>
        <begin position="1"/>
        <end position="296"/>
    </location>
</feature>
<keyword evidence="2 10" id="KW-0489">Methyltransferase</keyword>
<evidence type="ECO:0000256" key="1">
    <source>
        <dbReference type="ARBA" id="ARBA00022490"/>
    </source>
</evidence>
<keyword evidence="9 10" id="KW-0511">Multifunctional enzyme</keyword>
<dbReference type="EC" id="2.1.1.61" evidence="10"/>
<proteinExistence type="inferred from homology"/>
<comment type="subcellular location">
    <subcellularLocation>
        <location evidence="10">Cytoplasm</location>
    </subcellularLocation>
</comment>
<comment type="catalytic activity">
    <reaction evidence="10">
        <text>5-aminomethyl-2-thiouridine(34) in tRNA + S-adenosyl-L-methionine = 5-methylaminomethyl-2-thiouridine(34) in tRNA + S-adenosyl-L-homocysteine + H(+)</text>
        <dbReference type="Rhea" id="RHEA:19569"/>
        <dbReference type="Rhea" id="RHEA-COMP:10195"/>
        <dbReference type="Rhea" id="RHEA-COMP:10197"/>
        <dbReference type="ChEBI" id="CHEBI:15378"/>
        <dbReference type="ChEBI" id="CHEBI:57856"/>
        <dbReference type="ChEBI" id="CHEBI:59789"/>
        <dbReference type="ChEBI" id="CHEBI:74454"/>
        <dbReference type="ChEBI" id="CHEBI:74455"/>
        <dbReference type="EC" id="2.1.1.61"/>
    </reaction>
</comment>
<dbReference type="Gene3D" id="3.40.50.150">
    <property type="entry name" value="Vaccinia Virus protein VP39"/>
    <property type="match status" value="1"/>
</dbReference>
<evidence type="ECO:0000256" key="8">
    <source>
        <dbReference type="ARBA" id="ARBA00023002"/>
    </source>
</evidence>
<keyword evidence="4 10" id="KW-0808">Transferase</keyword>
<evidence type="ECO:0000313" key="15">
    <source>
        <dbReference type="Proteomes" id="UP001378242"/>
    </source>
</evidence>
<dbReference type="Gene3D" id="3.30.9.10">
    <property type="entry name" value="D-Amino Acid Oxidase, subunit A, domain 2"/>
    <property type="match status" value="1"/>
</dbReference>
<keyword evidence="5 10" id="KW-0949">S-adenosyl-L-methionine</keyword>
<feature type="compositionally biased region" description="Basic and acidic residues" evidence="11">
    <location>
        <begin position="311"/>
        <end position="320"/>
    </location>
</feature>
<feature type="compositionally biased region" description="Basic and acidic residues" evidence="11">
    <location>
        <begin position="27"/>
        <end position="36"/>
    </location>
</feature>
<feature type="region of interest" description="Disordered" evidence="11">
    <location>
        <begin position="311"/>
        <end position="330"/>
    </location>
</feature>
<feature type="domain" description="FAD dependent oxidoreductase" evidence="12">
    <location>
        <begin position="355"/>
        <end position="749"/>
    </location>
</feature>
<dbReference type="EC" id="1.5.-.-" evidence="10"/>
<evidence type="ECO:0000256" key="2">
    <source>
        <dbReference type="ARBA" id="ARBA00022603"/>
    </source>
</evidence>
<keyword evidence="3 10" id="KW-0285">Flavoprotein</keyword>
<dbReference type="Gene3D" id="3.50.50.60">
    <property type="entry name" value="FAD/NAD(P)-binding domain"/>
    <property type="match status" value="1"/>
</dbReference>
<comment type="function">
    <text evidence="10">Catalyzes the last two steps in the biosynthesis of 5-methylaminomethyl-2-thiouridine (mnm(5)s(2)U) at the wobble position (U34) in tRNA. Catalyzes the FAD-dependent demodification of cmnm(5)s(2)U34 to nm(5)s(2)U34, followed by the transfer of a methyl group from S-adenosyl-L-methionine to nm(5)s(2)U34, to form mnm(5)s(2)U34.</text>
</comment>
<evidence type="ECO:0000259" key="12">
    <source>
        <dbReference type="Pfam" id="PF01266"/>
    </source>
</evidence>
<accession>A0ABU9GD36</accession>
<sequence length="780" mass="84284">MNDRPSSPRQPASATPEPSTSSVSDAAPKDRPDAMTRKPATTPPSAIDPVTAPGVVPEVPLAPLAALEEARLEWDDAAPQAMDYGDVYFSIHDGRAETVHVFLDSNRLSERFRDWREARPFVIGETGFGTGLNILCAAQRFLATAPAEARLHVVSVEKHPMRAADLERALSAWPDLASLAKPLVAQWPAAVLGVHRLWLDERITLDLHFGDAVERLSRLEGGVDAWFLDGFSPSKNPEMWSPALFAAMAGISHPEATFATFTAAGFVRRGLRAAGFAWRKVPGHGMKREMICGELDAATSAARAELMGLAERQEQHDRPRPPLPSPAQRGVLHPLRREQPWTQPPQPAPISRETHVAVLGAGIAGTSCAEALARRGVKVTLIDAEAPGARASGNTQGALYVKLAAETNPASRFQLAALQYSRRWLASLDPEQTLWSASGVLQLATSERERKRQQRFADNHPLPEALLRPVTAGQASQIAGSEITFDGLFYPVAGWVRPKALCQHLAATPGVSFRQARIVAIQSLGAEEGREEGGKTGNGAPRWQLQASDGSYLEVDQLIVALGEQTHLPEPLAHLPLQPIRGQVSEITVPPDQAAGLPMLDSVVCAGGYVSPCQRHADGSVTLSFGATFAPRDEDEAVREADHIANVAELRSALPAFVAAWERARGVRLEDDTWQGRVAWRAASPDKSPLAGPAPDAAQWREDYAAMAFDAKKRVPSLSGAHLPGLWLSTAHGSRGFTTAPLCAELIASQLCGEPLPLERELAEHLHPGRRLIRDIVQRR</sequence>
<dbReference type="RefSeq" id="WP_341541726.1">
    <property type="nucleotide sequence ID" value="NZ_JBAKAP010000002.1"/>
</dbReference>
<dbReference type="InterPro" id="IPR029063">
    <property type="entry name" value="SAM-dependent_MTases_sf"/>
</dbReference>
<feature type="domain" description="MnmC-like methyltransferase" evidence="13">
    <location>
        <begin position="175"/>
        <end position="294"/>
    </location>
</feature>
<dbReference type="InterPro" id="IPR017610">
    <property type="entry name" value="tRNA_S-uridine_synth_MnmC_C"/>
</dbReference>
<dbReference type="NCBIfam" id="TIGR03197">
    <property type="entry name" value="MnmC_Cterm"/>
    <property type="match status" value="1"/>
</dbReference>
<dbReference type="GO" id="GO:0004808">
    <property type="term" value="F:tRNA (5-methylaminomethyl-2-thiouridylate)(34)-methyltransferase activity"/>
    <property type="evidence" value="ECO:0007669"/>
    <property type="project" value="UniProtKB-EC"/>
</dbReference>
<feature type="region of interest" description="Disordered" evidence="11">
    <location>
        <begin position="1"/>
        <end position="54"/>
    </location>
</feature>
<evidence type="ECO:0000259" key="13">
    <source>
        <dbReference type="Pfam" id="PF05430"/>
    </source>
</evidence>
<dbReference type="PANTHER" id="PTHR13847:SF283">
    <property type="entry name" value="TRNA 5-METHYLAMINOMETHYL-2-THIOURIDINE BIOSYNTHESIS BIFUNCTIONAL PROTEIN MNMC"/>
    <property type="match status" value="1"/>
</dbReference>
<dbReference type="InterPro" id="IPR047785">
    <property type="entry name" value="tRNA_MNMC2"/>
</dbReference>
<evidence type="ECO:0000256" key="9">
    <source>
        <dbReference type="ARBA" id="ARBA00023268"/>
    </source>
</evidence>
<dbReference type="InterPro" id="IPR023032">
    <property type="entry name" value="tRNA_MAMT_biosynth_bifunc_MnmC"/>
</dbReference>
<evidence type="ECO:0000313" key="14">
    <source>
        <dbReference type="EMBL" id="MEL0615615.1"/>
    </source>
</evidence>
<keyword evidence="1 10" id="KW-0963">Cytoplasm</keyword>
<dbReference type="SUPFAM" id="SSF51971">
    <property type="entry name" value="Nucleotide-binding domain"/>
    <property type="match status" value="1"/>
</dbReference>
<dbReference type="EMBL" id="JBAKAP010000002">
    <property type="protein sequence ID" value="MEL0615615.1"/>
    <property type="molecule type" value="Genomic_DNA"/>
</dbReference>